<gene>
    <name evidence="1" type="ORF">MKW98_009646</name>
</gene>
<dbReference type="Gene3D" id="1.25.40.10">
    <property type="entry name" value="Tetratricopeptide repeat domain"/>
    <property type="match status" value="1"/>
</dbReference>
<evidence type="ECO:0008006" key="3">
    <source>
        <dbReference type="Google" id="ProtNLM"/>
    </source>
</evidence>
<accession>A0AAD4SCA2</accession>
<dbReference type="EMBL" id="JAJJMB010011871">
    <property type="protein sequence ID" value="KAI3896793.1"/>
    <property type="molecule type" value="Genomic_DNA"/>
</dbReference>
<dbReference type="GO" id="GO:0009451">
    <property type="term" value="P:RNA modification"/>
    <property type="evidence" value="ECO:0007669"/>
    <property type="project" value="InterPro"/>
</dbReference>
<dbReference type="Proteomes" id="UP001202328">
    <property type="component" value="Unassembled WGS sequence"/>
</dbReference>
<proteinExistence type="predicted"/>
<protein>
    <recommendedName>
        <fullName evidence="3">Pentatricopeptide repeat-containing protein</fullName>
    </recommendedName>
</protein>
<dbReference type="InterPro" id="IPR046960">
    <property type="entry name" value="PPR_At4g14850-like_plant"/>
</dbReference>
<evidence type="ECO:0000313" key="2">
    <source>
        <dbReference type="Proteomes" id="UP001202328"/>
    </source>
</evidence>
<organism evidence="1 2">
    <name type="scientific">Papaver atlanticum</name>
    <dbReference type="NCBI Taxonomy" id="357466"/>
    <lineage>
        <taxon>Eukaryota</taxon>
        <taxon>Viridiplantae</taxon>
        <taxon>Streptophyta</taxon>
        <taxon>Embryophyta</taxon>
        <taxon>Tracheophyta</taxon>
        <taxon>Spermatophyta</taxon>
        <taxon>Magnoliopsida</taxon>
        <taxon>Ranunculales</taxon>
        <taxon>Papaveraceae</taxon>
        <taxon>Papaveroideae</taxon>
        <taxon>Papaver</taxon>
    </lineage>
</organism>
<name>A0AAD4SCA2_9MAGN</name>
<sequence length="91" mass="10193">MDTEKTQSIFFTEFKEAGGRPDGKMFLGVFYACNTLCDINEGMLHFESMSKVSGVAPSMDHYVAVVKMLGSTGYLDEAFEFIIDMPVEPKY</sequence>
<dbReference type="PANTHER" id="PTHR47926">
    <property type="entry name" value="PENTATRICOPEPTIDE REPEAT-CONTAINING PROTEIN"/>
    <property type="match status" value="1"/>
</dbReference>
<dbReference type="GO" id="GO:0003723">
    <property type="term" value="F:RNA binding"/>
    <property type="evidence" value="ECO:0007669"/>
    <property type="project" value="InterPro"/>
</dbReference>
<keyword evidence="2" id="KW-1185">Reference proteome</keyword>
<evidence type="ECO:0000313" key="1">
    <source>
        <dbReference type="EMBL" id="KAI3896793.1"/>
    </source>
</evidence>
<dbReference type="InterPro" id="IPR011990">
    <property type="entry name" value="TPR-like_helical_dom_sf"/>
</dbReference>
<dbReference type="PANTHER" id="PTHR47926:SF388">
    <property type="entry name" value="DYW DOMAIN-CONTAINING PROTEIN"/>
    <property type="match status" value="1"/>
</dbReference>
<comment type="caution">
    <text evidence="1">The sequence shown here is derived from an EMBL/GenBank/DDBJ whole genome shotgun (WGS) entry which is preliminary data.</text>
</comment>
<dbReference type="AlphaFoldDB" id="A0AAD4SCA2"/>
<reference evidence="1" key="1">
    <citation type="submission" date="2022-04" db="EMBL/GenBank/DDBJ databases">
        <title>A functionally conserved STORR gene fusion in Papaver species that diverged 16.8 million years ago.</title>
        <authorList>
            <person name="Catania T."/>
        </authorList>
    </citation>
    <scope>NUCLEOTIDE SEQUENCE</scope>
    <source>
        <strain evidence="1">S-188037</strain>
    </source>
</reference>